<dbReference type="Proteomes" id="UP001557465">
    <property type="component" value="Unassembled WGS sequence"/>
</dbReference>
<evidence type="ECO:0000313" key="2">
    <source>
        <dbReference type="Proteomes" id="UP001557465"/>
    </source>
</evidence>
<evidence type="ECO:0000313" key="1">
    <source>
        <dbReference type="EMBL" id="MEX1663489.1"/>
    </source>
</evidence>
<name>A0ABV3TRT8_9RHOB</name>
<accession>A0ABV3TRT8</accession>
<proteinExistence type="predicted"/>
<comment type="caution">
    <text evidence="1">The sequence shown here is derived from an EMBL/GenBank/DDBJ whole genome shotgun (WGS) entry which is preliminary data.</text>
</comment>
<dbReference type="EMBL" id="JBFRYC010000017">
    <property type="protein sequence ID" value="MEX1663489.1"/>
    <property type="molecule type" value="Genomic_DNA"/>
</dbReference>
<sequence>MAVGSLVVVRGDDGSLKIMANDPSVAAALEAAEIVMAEDRYLLAALHERTRLSSLRRRHHHPRPTDFKTWWRGELAQQSAA</sequence>
<protein>
    <submittedName>
        <fullName evidence="1">Uncharacterized protein</fullName>
    </submittedName>
</protein>
<gene>
    <name evidence="1" type="ORF">AB4874_17980</name>
</gene>
<keyword evidence="2" id="KW-1185">Reference proteome</keyword>
<organism evidence="1 2">
    <name type="scientific">Thioclava arctica</name>
    <dbReference type="NCBI Taxonomy" id="3238301"/>
    <lineage>
        <taxon>Bacteria</taxon>
        <taxon>Pseudomonadati</taxon>
        <taxon>Pseudomonadota</taxon>
        <taxon>Alphaproteobacteria</taxon>
        <taxon>Rhodobacterales</taxon>
        <taxon>Paracoccaceae</taxon>
        <taxon>Thioclava</taxon>
    </lineage>
</organism>
<reference evidence="1 2" key="1">
    <citation type="journal article" date="2011" name="Int. J. Syst. Evol. Microbiol.">
        <title>Zhongshania antarctica gen. nov., sp. nov. and Zhongshania guokunii sp. nov., gammaproteobacteria respectively isolated from coastal attached (fast) ice and surface seawater of the Antarctic.</title>
        <authorList>
            <person name="Li H.J."/>
            <person name="Zhang X.Y."/>
            <person name="Chen C.X."/>
            <person name="Zhang Y.J."/>
            <person name="Gao Z.M."/>
            <person name="Yu Y."/>
            <person name="Chen X.L."/>
            <person name="Chen B."/>
            <person name="Zhang Y.Z."/>
        </authorList>
    </citation>
    <scope>NUCLEOTIDE SEQUENCE [LARGE SCALE GENOMIC DNA]</scope>
    <source>
        <strain evidence="1 2">15-R06ZXC-3</strain>
    </source>
</reference>